<evidence type="ECO:0000256" key="6">
    <source>
        <dbReference type="SAM" id="MobiDB-lite"/>
    </source>
</evidence>
<feature type="region of interest" description="Disordered" evidence="6">
    <location>
        <begin position="1"/>
        <end position="38"/>
    </location>
</feature>
<dbReference type="PANTHER" id="PTHR47338:SF29">
    <property type="entry name" value="ZN(2)-C6 FUNGAL-TYPE DOMAIN-CONTAINING PROTEIN"/>
    <property type="match status" value="1"/>
</dbReference>
<dbReference type="PANTHER" id="PTHR47338">
    <property type="entry name" value="ZN(II)2CYS6 TRANSCRIPTION FACTOR (EUROFUNG)-RELATED"/>
    <property type="match status" value="1"/>
</dbReference>
<dbReference type="HOGENOM" id="CLU_022337_1_1_1"/>
<dbReference type="InterPro" id="IPR050815">
    <property type="entry name" value="TF_fung"/>
</dbReference>
<accession>A0A0C3BQI9</accession>
<evidence type="ECO:0000256" key="3">
    <source>
        <dbReference type="ARBA" id="ARBA00023015"/>
    </source>
</evidence>
<evidence type="ECO:0000313" key="8">
    <source>
        <dbReference type="EMBL" id="KIM38920.1"/>
    </source>
</evidence>
<reference evidence="8 9" key="1">
    <citation type="submission" date="2014-04" db="EMBL/GenBank/DDBJ databases">
        <authorList>
            <consortium name="DOE Joint Genome Institute"/>
            <person name="Kuo A."/>
            <person name="Gay G."/>
            <person name="Dore J."/>
            <person name="Kohler A."/>
            <person name="Nagy L.G."/>
            <person name="Floudas D."/>
            <person name="Copeland A."/>
            <person name="Barry K.W."/>
            <person name="Cichocki N."/>
            <person name="Veneault-Fourrey C."/>
            <person name="LaButti K."/>
            <person name="Lindquist E.A."/>
            <person name="Lipzen A."/>
            <person name="Lundell T."/>
            <person name="Morin E."/>
            <person name="Murat C."/>
            <person name="Sun H."/>
            <person name="Tunlid A."/>
            <person name="Henrissat B."/>
            <person name="Grigoriev I.V."/>
            <person name="Hibbett D.S."/>
            <person name="Martin F."/>
            <person name="Nordberg H.P."/>
            <person name="Cantor M.N."/>
            <person name="Hua S.X."/>
        </authorList>
    </citation>
    <scope>NUCLEOTIDE SEQUENCE [LARGE SCALE GENOMIC DNA]</scope>
    <source>
        <strain evidence="9">h7</strain>
    </source>
</reference>
<dbReference type="Pfam" id="PF04082">
    <property type="entry name" value="Fungal_trans"/>
    <property type="match status" value="1"/>
</dbReference>
<gene>
    <name evidence="8" type="ORF">M413DRAFT_29841</name>
</gene>
<dbReference type="GO" id="GO:0005634">
    <property type="term" value="C:nucleus"/>
    <property type="evidence" value="ECO:0007669"/>
    <property type="project" value="UniProtKB-SubCell"/>
</dbReference>
<dbReference type="STRING" id="686832.A0A0C3BQI9"/>
<dbReference type="InterPro" id="IPR007219">
    <property type="entry name" value="XnlR_reg_dom"/>
</dbReference>
<evidence type="ECO:0000256" key="4">
    <source>
        <dbReference type="ARBA" id="ARBA00023163"/>
    </source>
</evidence>
<name>A0A0C3BQI9_HEBCY</name>
<feature type="domain" description="Xylanolytic transcriptional activator regulatory" evidence="7">
    <location>
        <begin position="104"/>
        <end position="382"/>
    </location>
</feature>
<keyword evidence="5" id="KW-0539">Nucleus</keyword>
<dbReference type="Proteomes" id="UP000053424">
    <property type="component" value="Unassembled WGS sequence"/>
</dbReference>
<dbReference type="CDD" id="cd12148">
    <property type="entry name" value="fungal_TF_MHR"/>
    <property type="match status" value="1"/>
</dbReference>
<keyword evidence="3" id="KW-0805">Transcription regulation</keyword>
<dbReference type="GO" id="GO:0003677">
    <property type="term" value="F:DNA binding"/>
    <property type="evidence" value="ECO:0007669"/>
    <property type="project" value="InterPro"/>
</dbReference>
<dbReference type="EMBL" id="KN831788">
    <property type="protein sequence ID" value="KIM38920.1"/>
    <property type="molecule type" value="Genomic_DNA"/>
</dbReference>
<evidence type="ECO:0000313" key="9">
    <source>
        <dbReference type="Proteomes" id="UP000053424"/>
    </source>
</evidence>
<keyword evidence="9" id="KW-1185">Reference proteome</keyword>
<evidence type="ECO:0000256" key="1">
    <source>
        <dbReference type="ARBA" id="ARBA00004123"/>
    </source>
</evidence>
<dbReference type="GO" id="GO:0006351">
    <property type="term" value="P:DNA-templated transcription"/>
    <property type="evidence" value="ECO:0007669"/>
    <property type="project" value="InterPro"/>
</dbReference>
<proteinExistence type="predicted"/>
<reference evidence="9" key="2">
    <citation type="submission" date="2015-01" db="EMBL/GenBank/DDBJ databases">
        <title>Evolutionary Origins and Diversification of the Mycorrhizal Mutualists.</title>
        <authorList>
            <consortium name="DOE Joint Genome Institute"/>
            <consortium name="Mycorrhizal Genomics Consortium"/>
            <person name="Kohler A."/>
            <person name="Kuo A."/>
            <person name="Nagy L.G."/>
            <person name="Floudas D."/>
            <person name="Copeland A."/>
            <person name="Barry K.W."/>
            <person name="Cichocki N."/>
            <person name="Veneault-Fourrey C."/>
            <person name="LaButti K."/>
            <person name="Lindquist E.A."/>
            <person name="Lipzen A."/>
            <person name="Lundell T."/>
            <person name="Morin E."/>
            <person name="Murat C."/>
            <person name="Riley R."/>
            <person name="Ohm R."/>
            <person name="Sun H."/>
            <person name="Tunlid A."/>
            <person name="Henrissat B."/>
            <person name="Grigoriev I.V."/>
            <person name="Hibbett D.S."/>
            <person name="Martin F."/>
        </authorList>
    </citation>
    <scope>NUCLEOTIDE SEQUENCE [LARGE SCALE GENOMIC DNA]</scope>
    <source>
        <strain evidence="9">h7</strain>
    </source>
</reference>
<evidence type="ECO:0000256" key="5">
    <source>
        <dbReference type="ARBA" id="ARBA00023242"/>
    </source>
</evidence>
<sequence length="506" mass="57305">MADGAVCLAPNKNAGDWTNVDESDRQRGDRRRRRVELAGGAEGRMQPWEIMIMNAALVYSSVPPSKSPEWRSPRPRTQNCNVGSTILVKPIKHAPQEYAPELLSHFFPYGTQLGLFLNIPRFKESFFQWKHIGHSSRPAPALIYATYLWAIRLSPDERVKQHEHSYLHQAIEESVTILSGSHPDKFLHSIQTEVLLATYFFTKGNFEEGRHRLSKAVLQVFSFNLHKIRSSDPWEQQPTDDETDQRNPVEEGEKILGLWTVLALDKLWAIATTNEPHFKHPTHESVSKVDTPWPPDMEDFEKNLFPQHVRTAGTIHYFIAGVKTDDSGISSRAIEAKAAILWERINFSARTCSANAELFSKRFSHLKALLDDVFGSLPSRDPQTIMRIQPAEQALRWSFANTILNTAAIQLHAPFALADDPNSKKEQITAARAILNMVIAMRGSGREVPHLNPIIGIAWSEASEVLFKEVEFIRFCDTCGIPYEGDECAILYLIQQAVSGFTRLRM</sequence>
<keyword evidence="2" id="KW-0479">Metal-binding</keyword>
<evidence type="ECO:0000256" key="2">
    <source>
        <dbReference type="ARBA" id="ARBA00022723"/>
    </source>
</evidence>
<dbReference type="AlphaFoldDB" id="A0A0C3BQI9"/>
<dbReference type="GO" id="GO:0008270">
    <property type="term" value="F:zinc ion binding"/>
    <property type="evidence" value="ECO:0007669"/>
    <property type="project" value="InterPro"/>
</dbReference>
<dbReference type="OrthoDB" id="2309723at2759"/>
<protein>
    <recommendedName>
        <fullName evidence="7">Xylanolytic transcriptional activator regulatory domain-containing protein</fullName>
    </recommendedName>
</protein>
<comment type="subcellular location">
    <subcellularLocation>
        <location evidence="1">Nucleus</location>
    </subcellularLocation>
</comment>
<evidence type="ECO:0000259" key="7">
    <source>
        <dbReference type="Pfam" id="PF04082"/>
    </source>
</evidence>
<dbReference type="GO" id="GO:0000981">
    <property type="term" value="F:DNA-binding transcription factor activity, RNA polymerase II-specific"/>
    <property type="evidence" value="ECO:0007669"/>
    <property type="project" value="InterPro"/>
</dbReference>
<keyword evidence="4" id="KW-0804">Transcription</keyword>
<organism evidence="8 9">
    <name type="scientific">Hebeloma cylindrosporum</name>
    <dbReference type="NCBI Taxonomy" id="76867"/>
    <lineage>
        <taxon>Eukaryota</taxon>
        <taxon>Fungi</taxon>
        <taxon>Dikarya</taxon>
        <taxon>Basidiomycota</taxon>
        <taxon>Agaricomycotina</taxon>
        <taxon>Agaricomycetes</taxon>
        <taxon>Agaricomycetidae</taxon>
        <taxon>Agaricales</taxon>
        <taxon>Agaricineae</taxon>
        <taxon>Hymenogastraceae</taxon>
        <taxon>Hebeloma</taxon>
    </lineage>
</organism>